<dbReference type="Proteomes" id="UP000218811">
    <property type="component" value="Unassembled WGS sequence"/>
</dbReference>
<evidence type="ECO:0000256" key="7">
    <source>
        <dbReference type="PROSITE-ProRule" id="PRU00175"/>
    </source>
</evidence>
<dbReference type="SMART" id="SM00184">
    <property type="entry name" value="RING"/>
    <property type="match status" value="1"/>
</dbReference>
<dbReference type="STRING" id="742152.A0A2H3JZD2"/>
<accession>A0A2H3JZD2</accession>
<keyword evidence="6" id="KW-0539">Nucleus</keyword>
<comment type="subcellular location">
    <subcellularLocation>
        <location evidence="1">Nucleus</location>
    </subcellularLocation>
</comment>
<feature type="compositionally biased region" description="Polar residues" evidence="8">
    <location>
        <begin position="380"/>
        <end position="396"/>
    </location>
</feature>
<dbReference type="InterPro" id="IPR017907">
    <property type="entry name" value="Znf_RING_CS"/>
</dbReference>
<evidence type="ECO:0000313" key="10">
    <source>
        <dbReference type="EMBL" id="PCH44269.1"/>
    </source>
</evidence>
<evidence type="ECO:0000256" key="8">
    <source>
        <dbReference type="SAM" id="MobiDB-lite"/>
    </source>
</evidence>
<dbReference type="EMBL" id="KB468157">
    <property type="protein sequence ID" value="PCH44269.1"/>
    <property type="molecule type" value="Genomic_DNA"/>
</dbReference>
<dbReference type="PROSITE" id="PS00028">
    <property type="entry name" value="ZINC_FINGER_C2H2_1"/>
    <property type="match status" value="2"/>
</dbReference>
<dbReference type="Pfam" id="PF00097">
    <property type="entry name" value="zf-C3HC4"/>
    <property type="match status" value="1"/>
</dbReference>
<dbReference type="PROSITE" id="PS50089">
    <property type="entry name" value="ZF_RING_2"/>
    <property type="match status" value="1"/>
</dbReference>
<gene>
    <name evidence="10" type="ORF">WOLCODRAFT_18819</name>
</gene>
<dbReference type="InterPro" id="IPR013083">
    <property type="entry name" value="Znf_RING/FYVE/PHD"/>
</dbReference>
<proteinExistence type="predicted"/>
<feature type="region of interest" description="Disordered" evidence="8">
    <location>
        <begin position="372"/>
        <end position="399"/>
    </location>
</feature>
<dbReference type="GO" id="GO:0008270">
    <property type="term" value="F:zinc ion binding"/>
    <property type="evidence" value="ECO:0007669"/>
    <property type="project" value="UniProtKB-KW"/>
</dbReference>
<feature type="domain" description="RING-type" evidence="9">
    <location>
        <begin position="408"/>
        <end position="447"/>
    </location>
</feature>
<dbReference type="GO" id="GO:0005634">
    <property type="term" value="C:nucleus"/>
    <property type="evidence" value="ECO:0007669"/>
    <property type="project" value="UniProtKB-SubCell"/>
</dbReference>
<evidence type="ECO:0000256" key="4">
    <source>
        <dbReference type="ARBA" id="ARBA00022771"/>
    </source>
</evidence>
<dbReference type="InterPro" id="IPR018957">
    <property type="entry name" value="Znf_C3HC4_RING-type"/>
</dbReference>
<evidence type="ECO:0000256" key="3">
    <source>
        <dbReference type="ARBA" id="ARBA00022737"/>
    </source>
</evidence>
<dbReference type="OMA" id="NECNTHR"/>
<dbReference type="InterPro" id="IPR013087">
    <property type="entry name" value="Znf_C2H2_type"/>
</dbReference>
<keyword evidence="3" id="KW-0677">Repeat</keyword>
<dbReference type="InterPro" id="IPR001841">
    <property type="entry name" value="Znf_RING"/>
</dbReference>
<dbReference type="OrthoDB" id="6333297at2759"/>
<dbReference type="AlphaFoldDB" id="A0A2H3JZD2"/>
<dbReference type="Gene3D" id="3.30.40.10">
    <property type="entry name" value="Zinc/RING finger domain, C3HC4 (zinc finger)"/>
    <property type="match status" value="1"/>
</dbReference>
<dbReference type="SUPFAM" id="SSF57850">
    <property type="entry name" value="RING/U-box"/>
    <property type="match status" value="1"/>
</dbReference>
<evidence type="ECO:0000256" key="6">
    <source>
        <dbReference type="ARBA" id="ARBA00023242"/>
    </source>
</evidence>
<evidence type="ECO:0000256" key="5">
    <source>
        <dbReference type="ARBA" id="ARBA00022833"/>
    </source>
</evidence>
<evidence type="ECO:0000256" key="2">
    <source>
        <dbReference type="ARBA" id="ARBA00022723"/>
    </source>
</evidence>
<evidence type="ECO:0000313" key="11">
    <source>
        <dbReference type="Proteomes" id="UP000218811"/>
    </source>
</evidence>
<dbReference type="Gene3D" id="3.30.160.60">
    <property type="entry name" value="Classic Zinc Finger"/>
    <property type="match status" value="1"/>
</dbReference>
<evidence type="ECO:0000256" key="1">
    <source>
        <dbReference type="ARBA" id="ARBA00004123"/>
    </source>
</evidence>
<keyword evidence="5" id="KW-0862">Zinc</keyword>
<dbReference type="PANTHER" id="PTHR24406">
    <property type="entry name" value="TRANSCRIPTIONAL REPRESSOR CTCFL-RELATED"/>
    <property type="match status" value="1"/>
</dbReference>
<reference evidence="10 11" key="1">
    <citation type="journal article" date="2012" name="Science">
        <title>The Paleozoic origin of enzymatic lignin decomposition reconstructed from 31 fungal genomes.</title>
        <authorList>
            <person name="Floudas D."/>
            <person name="Binder M."/>
            <person name="Riley R."/>
            <person name="Barry K."/>
            <person name="Blanchette R.A."/>
            <person name="Henrissat B."/>
            <person name="Martinez A.T."/>
            <person name="Otillar R."/>
            <person name="Spatafora J.W."/>
            <person name="Yadav J.S."/>
            <person name="Aerts A."/>
            <person name="Benoit I."/>
            <person name="Boyd A."/>
            <person name="Carlson A."/>
            <person name="Copeland A."/>
            <person name="Coutinho P.M."/>
            <person name="de Vries R.P."/>
            <person name="Ferreira P."/>
            <person name="Findley K."/>
            <person name="Foster B."/>
            <person name="Gaskell J."/>
            <person name="Glotzer D."/>
            <person name="Gorecki P."/>
            <person name="Heitman J."/>
            <person name="Hesse C."/>
            <person name="Hori C."/>
            <person name="Igarashi K."/>
            <person name="Jurgens J.A."/>
            <person name="Kallen N."/>
            <person name="Kersten P."/>
            <person name="Kohler A."/>
            <person name="Kuees U."/>
            <person name="Kumar T.K.A."/>
            <person name="Kuo A."/>
            <person name="LaButti K."/>
            <person name="Larrondo L.F."/>
            <person name="Lindquist E."/>
            <person name="Ling A."/>
            <person name="Lombard V."/>
            <person name="Lucas S."/>
            <person name="Lundell T."/>
            <person name="Martin R."/>
            <person name="McLaughlin D.J."/>
            <person name="Morgenstern I."/>
            <person name="Morin E."/>
            <person name="Murat C."/>
            <person name="Nagy L.G."/>
            <person name="Nolan M."/>
            <person name="Ohm R.A."/>
            <person name="Patyshakuliyeva A."/>
            <person name="Rokas A."/>
            <person name="Ruiz-Duenas F.J."/>
            <person name="Sabat G."/>
            <person name="Salamov A."/>
            <person name="Samejima M."/>
            <person name="Schmutz J."/>
            <person name="Slot J.C."/>
            <person name="St John F."/>
            <person name="Stenlid J."/>
            <person name="Sun H."/>
            <person name="Sun S."/>
            <person name="Syed K."/>
            <person name="Tsang A."/>
            <person name="Wiebenga A."/>
            <person name="Young D."/>
            <person name="Pisabarro A."/>
            <person name="Eastwood D.C."/>
            <person name="Martin F."/>
            <person name="Cullen D."/>
            <person name="Grigoriev I.V."/>
            <person name="Hibbett D.S."/>
        </authorList>
    </citation>
    <scope>NUCLEOTIDE SEQUENCE [LARGE SCALE GENOMIC DNA]</scope>
    <source>
        <strain evidence="10 11">MD-104</strain>
    </source>
</reference>
<keyword evidence="2" id="KW-0479">Metal-binding</keyword>
<name>A0A2H3JZD2_WOLCO</name>
<evidence type="ECO:0000259" key="9">
    <source>
        <dbReference type="PROSITE" id="PS50089"/>
    </source>
</evidence>
<organism evidence="10 11">
    <name type="scientific">Wolfiporia cocos (strain MD-104)</name>
    <name type="common">Brown rot fungus</name>
    <dbReference type="NCBI Taxonomy" id="742152"/>
    <lineage>
        <taxon>Eukaryota</taxon>
        <taxon>Fungi</taxon>
        <taxon>Dikarya</taxon>
        <taxon>Basidiomycota</taxon>
        <taxon>Agaricomycotina</taxon>
        <taxon>Agaricomycetes</taxon>
        <taxon>Polyporales</taxon>
        <taxon>Phaeolaceae</taxon>
        <taxon>Wolfiporia</taxon>
    </lineage>
</organism>
<sequence length="467" mass="51255">MRQQSVIQYYSRVETMSGGTNISQRGSKIQGASTTHAAANLVHINGAPFVFSCTVCNVSFWTDESRQQHYLTSLSHPTCNLCIKGFQDQVDLESHNSQVHGLTKVKCNPCGKLFTPAELQQHFNASPAHPNCIHTADAHPDSRCSVCAQLFRDKAALQHHFDGSSMHPSCAICEVGFLDDAACDEHMVIAHPPRMPEAPPAPPMIPLEEEVYICSSAASVHSEDVTLATPSSIASELRSRHNSHAPRKCAQPINDVRALGAELRRKEGAIVYVQQPNTFCYTQDGVDDVPSGRKTPQMPSISLQNGQLLMESTVRPSSVLSVRPTTPPPQDVTRDLEPAAQAPILTSASVWSQIPLRNSELAPLERPSIVSTEAEDTAQEDATPNATTQTPQSMPTTLPPSKAISWHCRICLRDPCDQPTATMCGHLFCHRCIIEQLSENLQCPVCKKVRLEDKISSSRYHNNEYLL</sequence>
<keyword evidence="4 7" id="KW-0863">Zinc-finger</keyword>
<keyword evidence="11" id="KW-1185">Reference proteome</keyword>
<dbReference type="SMART" id="SM00355">
    <property type="entry name" value="ZnF_C2H2"/>
    <property type="match status" value="5"/>
</dbReference>
<protein>
    <recommendedName>
        <fullName evidence="9">RING-type domain-containing protein</fullName>
    </recommendedName>
</protein>
<dbReference type="PROSITE" id="PS00518">
    <property type="entry name" value="ZF_RING_1"/>
    <property type="match status" value="1"/>
</dbReference>
<dbReference type="InterPro" id="IPR050888">
    <property type="entry name" value="ZnF_C2H2-type_TF"/>
</dbReference>